<reference evidence="6 7" key="1">
    <citation type="submission" date="2016-06" db="EMBL/GenBank/DDBJ databases">
        <title>Genome sequence of Tepidimonas fonticaldi PL17.</title>
        <authorList>
            <person name="Pinnaka A.K."/>
        </authorList>
    </citation>
    <scope>NUCLEOTIDE SEQUENCE [LARGE SCALE GENOMIC DNA]</scope>
    <source>
        <strain evidence="6 7">PL17</strain>
    </source>
</reference>
<evidence type="ECO:0000313" key="7">
    <source>
        <dbReference type="Proteomes" id="UP000091969"/>
    </source>
</evidence>
<dbReference type="Pfam" id="PF01152">
    <property type="entry name" value="Bac_globin"/>
    <property type="match status" value="1"/>
</dbReference>
<keyword evidence="3" id="KW-0479">Metal-binding</keyword>
<keyword evidence="7" id="KW-1185">Reference proteome</keyword>
<keyword evidence="1" id="KW-0813">Transport</keyword>
<evidence type="ECO:0000256" key="2">
    <source>
        <dbReference type="ARBA" id="ARBA00022617"/>
    </source>
</evidence>
<dbReference type="InterPro" id="IPR001486">
    <property type="entry name" value="Hemoglobin_trunc"/>
</dbReference>
<comment type="similarity">
    <text evidence="5">Belongs to the truncated hemoglobin family. Group II subfamily.</text>
</comment>
<dbReference type="GO" id="GO:0005344">
    <property type="term" value="F:oxygen carrier activity"/>
    <property type="evidence" value="ECO:0007669"/>
    <property type="project" value="InterPro"/>
</dbReference>
<dbReference type="PANTHER" id="PTHR47366">
    <property type="entry name" value="TWO-ON-TWO HEMOGLOBIN-3"/>
    <property type="match status" value="1"/>
</dbReference>
<dbReference type="PANTHER" id="PTHR47366:SF1">
    <property type="entry name" value="TWO-ON-TWO HEMOGLOBIN-3"/>
    <property type="match status" value="1"/>
</dbReference>
<dbReference type="SUPFAM" id="SSF46458">
    <property type="entry name" value="Globin-like"/>
    <property type="match status" value="1"/>
</dbReference>
<sequence>MLTSSPGTGATSGAEAARGGDAAVRRLVDRFYDLMDELPEAYAVRKLHPDSLDGARQSLFEFLSGWLGGPPLYVQKHGHPRLRMRHLPYAIGPRERDQWMLCMRLALAEEVADEGLRHALAEALQQLADHMVNVAPATA</sequence>
<evidence type="ECO:0000256" key="5">
    <source>
        <dbReference type="ARBA" id="ARBA00034496"/>
    </source>
</evidence>
<dbReference type="InterPro" id="IPR044203">
    <property type="entry name" value="GlbO/GLB3-like"/>
</dbReference>
<dbReference type="STRING" id="1101373.A9O67_02585"/>
<dbReference type="GO" id="GO:0020037">
    <property type="term" value="F:heme binding"/>
    <property type="evidence" value="ECO:0007669"/>
    <property type="project" value="InterPro"/>
</dbReference>
<evidence type="ECO:0000256" key="1">
    <source>
        <dbReference type="ARBA" id="ARBA00022448"/>
    </source>
</evidence>
<evidence type="ECO:0000256" key="3">
    <source>
        <dbReference type="ARBA" id="ARBA00022723"/>
    </source>
</evidence>
<dbReference type="Gene3D" id="1.10.490.10">
    <property type="entry name" value="Globins"/>
    <property type="match status" value="1"/>
</dbReference>
<dbReference type="Proteomes" id="UP000091969">
    <property type="component" value="Unassembled WGS sequence"/>
</dbReference>
<gene>
    <name evidence="6" type="ORF">A9O67_02585</name>
</gene>
<dbReference type="GO" id="GO:0019825">
    <property type="term" value="F:oxygen binding"/>
    <property type="evidence" value="ECO:0007669"/>
    <property type="project" value="InterPro"/>
</dbReference>
<organism evidence="6 7">
    <name type="scientific">Tepidimonas fonticaldi</name>
    <dbReference type="NCBI Taxonomy" id="1101373"/>
    <lineage>
        <taxon>Bacteria</taxon>
        <taxon>Pseudomonadati</taxon>
        <taxon>Pseudomonadota</taxon>
        <taxon>Betaproteobacteria</taxon>
        <taxon>Burkholderiales</taxon>
        <taxon>Tepidimonas</taxon>
    </lineage>
</organism>
<dbReference type="GO" id="GO:0046872">
    <property type="term" value="F:metal ion binding"/>
    <property type="evidence" value="ECO:0007669"/>
    <property type="project" value="UniProtKB-KW"/>
</dbReference>
<dbReference type="InterPro" id="IPR009050">
    <property type="entry name" value="Globin-like_sf"/>
</dbReference>
<dbReference type="AlphaFoldDB" id="A0A1A6DWR7"/>
<dbReference type="InterPro" id="IPR012292">
    <property type="entry name" value="Globin/Proto"/>
</dbReference>
<comment type="caution">
    <text evidence="6">The sequence shown here is derived from an EMBL/GenBank/DDBJ whole genome shotgun (WGS) entry which is preliminary data.</text>
</comment>
<evidence type="ECO:0000313" key="6">
    <source>
        <dbReference type="EMBL" id="OBS31293.1"/>
    </source>
</evidence>
<accession>A0A1A6DWR7</accession>
<keyword evidence="2" id="KW-0349">Heme</keyword>
<protein>
    <submittedName>
        <fullName evidence="6">Globin</fullName>
    </submittedName>
</protein>
<name>A0A1A6DWR7_9BURK</name>
<dbReference type="EMBL" id="LZDH01000045">
    <property type="protein sequence ID" value="OBS31293.1"/>
    <property type="molecule type" value="Genomic_DNA"/>
</dbReference>
<keyword evidence="4" id="KW-0408">Iron</keyword>
<evidence type="ECO:0000256" key="4">
    <source>
        <dbReference type="ARBA" id="ARBA00023004"/>
    </source>
</evidence>
<dbReference type="CDD" id="cd14773">
    <property type="entry name" value="TrHb2_PhHbO-like_O"/>
    <property type="match status" value="1"/>
</dbReference>
<proteinExistence type="inferred from homology"/>